<sequence length="274" mass="31163">MFPFVHKTQSISSLAPDSPRLASPNDSIALPLWNKYIDGVDLGSGINISTYLIDAGLWSACQESRLVIQEHCQRSPWPQLCSWSGYYIAGGAPLYITLSCHNDLVILQLDSLEFEKWNDGTLGHLEAFSNVGIEYSPEWGMSLCEEDNGGEKADAFDKIWRFGETLDVLTRVWVIDHNLRRKVDAPPCDEKRDRALWTMGDAYFYGTDRKFTSTGLEKGGERLAHWEYINPVAGGDYRKSSLHFADRLHELYQERLVRKRGYAPKLGLLGWDRL</sequence>
<name>A0A8H4T8F2_9HYPO</name>
<evidence type="ECO:0000313" key="2">
    <source>
        <dbReference type="Proteomes" id="UP000604273"/>
    </source>
</evidence>
<comment type="caution">
    <text evidence="1">The sequence shown here is derived from an EMBL/GenBank/DDBJ whole genome shotgun (WGS) entry which is preliminary data.</text>
</comment>
<accession>A0A8H4T8F2</accession>
<protein>
    <submittedName>
        <fullName evidence="1">Uncharacterized protein</fullName>
    </submittedName>
</protein>
<dbReference type="OrthoDB" id="3596450at2759"/>
<organism evidence="1 2">
    <name type="scientific">Fusarium gaditjirri</name>
    <dbReference type="NCBI Taxonomy" id="282569"/>
    <lineage>
        <taxon>Eukaryota</taxon>
        <taxon>Fungi</taxon>
        <taxon>Dikarya</taxon>
        <taxon>Ascomycota</taxon>
        <taxon>Pezizomycotina</taxon>
        <taxon>Sordariomycetes</taxon>
        <taxon>Hypocreomycetidae</taxon>
        <taxon>Hypocreales</taxon>
        <taxon>Nectriaceae</taxon>
        <taxon>Fusarium</taxon>
        <taxon>Fusarium nisikadoi species complex</taxon>
    </lineage>
</organism>
<dbReference type="EMBL" id="JABFAI010000140">
    <property type="protein sequence ID" value="KAF4953181.1"/>
    <property type="molecule type" value="Genomic_DNA"/>
</dbReference>
<dbReference type="AlphaFoldDB" id="A0A8H4T8F2"/>
<proteinExistence type="predicted"/>
<keyword evidence="2" id="KW-1185">Reference proteome</keyword>
<reference evidence="1" key="1">
    <citation type="journal article" date="2020" name="BMC Genomics">
        <title>Correction to: Identification and distribution of gene clusters required for synthesis of sphingolipid metabolism inhibitors in diverse species of the filamentous fungus Fusarium.</title>
        <authorList>
            <person name="Kim H.S."/>
            <person name="Lohmar J.M."/>
            <person name="Busman M."/>
            <person name="Brown D.W."/>
            <person name="Naumann T.A."/>
            <person name="Divon H.H."/>
            <person name="Lysoe E."/>
            <person name="Uhlig S."/>
            <person name="Proctor R.H."/>
        </authorList>
    </citation>
    <scope>NUCLEOTIDE SEQUENCE</scope>
    <source>
        <strain evidence="1">NRRL 45417</strain>
    </source>
</reference>
<reference evidence="1" key="2">
    <citation type="submission" date="2020-05" db="EMBL/GenBank/DDBJ databases">
        <authorList>
            <person name="Kim H.-S."/>
            <person name="Proctor R.H."/>
            <person name="Brown D.W."/>
        </authorList>
    </citation>
    <scope>NUCLEOTIDE SEQUENCE</scope>
    <source>
        <strain evidence="1">NRRL 45417</strain>
    </source>
</reference>
<dbReference type="Proteomes" id="UP000604273">
    <property type="component" value="Unassembled WGS sequence"/>
</dbReference>
<evidence type="ECO:0000313" key="1">
    <source>
        <dbReference type="EMBL" id="KAF4953181.1"/>
    </source>
</evidence>
<gene>
    <name evidence="1" type="ORF">FGADI_6156</name>
</gene>